<dbReference type="KEGG" id="dwd:DSCW_12430"/>
<dbReference type="SUPFAM" id="SSF53323">
    <property type="entry name" value="Pyruvate-ferredoxin oxidoreductase, PFOR, domain III"/>
    <property type="match status" value="1"/>
</dbReference>
<evidence type="ECO:0000259" key="2">
    <source>
        <dbReference type="Pfam" id="PF01558"/>
    </source>
</evidence>
<evidence type="ECO:0000313" key="4">
    <source>
        <dbReference type="Proteomes" id="UP000427769"/>
    </source>
</evidence>
<dbReference type="Pfam" id="PF01558">
    <property type="entry name" value="POR"/>
    <property type="match status" value="1"/>
</dbReference>
<reference evidence="3 4" key="1">
    <citation type="submission" date="2019-11" db="EMBL/GenBank/DDBJ databases">
        <title>Comparative genomics of hydrocarbon-degrading Desulfosarcina strains.</title>
        <authorList>
            <person name="Watanabe M."/>
            <person name="Kojima H."/>
            <person name="Fukui M."/>
        </authorList>
    </citation>
    <scope>NUCLEOTIDE SEQUENCE [LARGE SCALE GENOMIC DNA]</scope>
    <source>
        <strain evidence="3 4">PP31</strain>
    </source>
</reference>
<gene>
    <name evidence="3" type="ORF">DSCW_12430</name>
</gene>
<dbReference type="GO" id="GO:0016625">
    <property type="term" value="F:oxidoreductase activity, acting on the aldehyde or oxo group of donors, iron-sulfur protein as acceptor"/>
    <property type="evidence" value="ECO:0007669"/>
    <property type="project" value="InterPro"/>
</dbReference>
<dbReference type="NCBIfam" id="TIGR02175">
    <property type="entry name" value="PorC_KorC"/>
    <property type="match status" value="1"/>
</dbReference>
<dbReference type="PANTHER" id="PTHR42730">
    <property type="entry name" value="2-OXOGLUTARATE SYNTHASE SUBUNIT KORC"/>
    <property type="match status" value="1"/>
</dbReference>
<dbReference type="InterPro" id="IPR002869">
    <property type="entry name" value="Pyrv_flavodox_OxRed_cen"/>
</dbReference>
<dbReference type="EMBL" id="AP021875">
    <property type="protein sequence ID" value="BBO73826.1"/>
    <property type="molecule type" value="Genomic_DNA"/>
</dbReference>
<organism evidence="3 4">
    <name type="scientific">Desulfosarcina widdelii</name>
    <dbReference type="NCBI Taxonomy" id="947919"/>
    <lineage>
        <taxon>Bacteria</taxon>
        <taxon>Pseudomonadati</taxon>
        <taxon>Thermodesulfobacteriota</taxon>
        <taxon>Desulfobacteria</taxon>
        <taxon>Desulfobacterales</taxon>
        <taxon>Desulfosarcinaceae</taxon>
        <taxon>Desulfosarcina</taxon>
    </lineage>
</organism>
<keyword evidence="1" id="KW-0560">Oxidoreductase</keyword>
<name>A0A5K7YWW6_9BACT</name>
<sequence>MQSEIMFAGFGGQGILLIGKVLAHAAMEEGYEVAWIPSYGPEMRGGTAYCTVVISDRPIGSPIIKNPLHLVAMNGPSLEKFAPTVKPNGIIFVNSSLISFGANRDDVDELRVDVVGIAKKLGSVKAANIVALGAFVARSKIVPLETIKACVKEEFSKKPKLIPLNMDAVDAGVKAAQK</sequence>
<dbReference type="Gene3D" id="3.40.920.10">
    <property type="entry name" value="Pyruvate-ferredoxin oxidoreductase, PFOR, domain III"/>
    <property type="match status" value="1"/>
</dbReference>
<keyword evidence="4" id="KW-1185">Reference proteome</keyword>
<feature type="domain" description="Pyruvate/ketoisovalerate oxidoreductase catalytic" evidence="2">
    <location>
        <begin position="11"/>
        <end position="173"/>
    </location>
</feature>
<dbReference type="InterPro" id="IPR019752">
    <property type="entry name" value="Pyrv/ketoisovalerate_OxRed_cat"/>
</dbReference>
<dbReference type="RefSeq" id="WP_155302900.1">
    <property type="nucleotide sequence ID" value="NZ_AP021875.1"/>
</dbReference>
<dbReference type="Proteomes" id="UP000427769">
    <property type="component" value="Chromosome"/>
</dbReference>
<dbReference type="PANTHER" id="PTHR42730:SF1">
    <property type="entry name" value="2-OXOGLUTARATE SYNTHASE SUBUNIT KORC"/>
    <property type="match status" value="1"/>
</dbReference>
<evidence type="ECO:0000256" key="1">
    <source>
        <dbReference type="ARBA" id="ARBA00023002"/>
    </source>
</evidence>
<proteinExistence type="predicted"/>
<evidence type="ECO:0000313" key="3">
    <source>
        <dbReference type="EMBL" id="BBO73826.1"/>
    </source>
</evidence>
<accession>A0A5K7YWW6</accession>
<dbReference type="InterPro" id="IPR052554">
    <property type="entry name" value="2-oxoglutarate_synth_KorC"/>
</dbReference>
<protein>
    <submittedName>
        <fullName evidence="3">2-oxoacid:ferredoxin oxidoreductase subunit gamma</fullName>
    </submittedName>
</protein>
<dbReference type="InterPro" id="IPR011894">
    <property type="entry name" value="PorC_KorC"/>
</dbReference>
<dbReference type="AlphaFoldDB" id="A0A5K7YWW6"/>
<dbReference type="OrthoDB" id="9789125at2"/>